<dbReference type="CDD" id="cd06225">
    <property type="entry name" value="HAMP"/>
    <property type="match status" value="1"/>
</dbReference>
<evidence type="ECO:0000313" key="14">
    <source>
        <dbReference type="Proteomes" id="UP001595617"/>
    </source>
</evidence>
<gene>
    <name evidence="13" type="ORF">ACFOOG_12130</name>
</gene>
<feature type="domain" description="HAMP" evidence="12">
    <location>
        <begin position="446"/>
        <end position="499"/>
    </location>
</feature>
<feature type="chain" id="PRO_5046870706" evidence="10">
    <location>
        <begin position="22"/>
        <end position="778"/>
    </location>
</feature>
<protein>
    <submittedName>
        <fullName evidence="13">Methyl-accepting chemotaxis protein</fullName>
    </submittedName>
</protein>
<evidence type="ECO:0000259" key="12">
    <source>
        <dbReference type="PROSITE" id="PS50885"/>
    </source>
</evidence>
<name>A0ABV7ZZL8_9GAMM</name>
<dbReference type="PANTHER" id="PTHR32089:SF119">
    <property type="entry name" value="METHYL-ACCEPTING CHEMOTAXIS PROTEIN CTPL"/>
    <property type="match status" value="1"/>
</dbReference>
<organism evidence="13 14">
    <name type="scientific">Saccharospirillum mangrovi</name>
    <dbReference type="NCBI Taxonomy" id="2161747"/>
    <lineage>
        <taxon>Bacteria</taxon>
        <taxon>Pseudomonadati</taxon>
        <taxon>Pseudomonadota</taxon>
        <taxon>Gammaproteobacteria</taxon>
        <taxon>Oceanospirillales</taxon>
        <taxon>Saccharospirillaceae</taxon>
        <taxon>Saccharospirillum</taxon>
    </lineage>
</organism>
<evidence type="ECO:0000256" key="4">
    <source>
        <dbReference type="ARBA" id="ARBA00023136"/>
    </source>
</evidence>
<comment type="similarity">
    <text evidence="6">Belongs to the methyl-accepting chemotaxis (MCP) protein family.</text>
</comment>
<dbReference type="InterPro" id="IPR003660">
    <property type="entry name" value="HAMP_dom"/>
</dbReference>
<evidence type="ECO:0000256" key="2">
    <source>
        <dbReference type="ARBA" id="ARBA00022692"/>
    </source>
</evidence>
<dbReference type="SMART" id="SM00304">
    <property type="entry name" value="HAMP"/>
    <property type="match status" value="2"/>
</dbReference>
<keyword evidence="3 9" id="KW-1133">Transmembrane helix</keyword>
<evidence type="ECO:0000256" key="7">
    <source>
        <dbReference type="PROSITE-ProRule" id="PRU00284"/>
    </source>
</evidence>
<dbReference type="Gene3D" id="3.30.450.20">
    <property type="entry name" value="PAS domain"/>
    <property type="match status" value="1"/>
</dbReference>
<evidence type="ECO:0000259" key="11">
    <source>
        <dbReference type="PROSITE" id="PS50111"/>
    </source>
</evidence>
<feature type="transmembrane region" description="Helical" evidence="9">
    <location>
        <begin position="422"/>
        <end position="445"/>
    </location>
</feature>
<keyword evidence="10" id="KW-0732">Signal</keyword>
<dbReference type="Pfam" id="PF00015">
    <property type="entry name" value="MCPsignal"/>
    <property type="match status" value="1"/>
</dbReference>
<evidence type="ECO:0000256" key="1">
    <source>
        <dbReference type="ARBA" id="ARBA00004141"/>
    </source>
</evidence>
<dbReference type="PROSITE" id="PS50885">
    <property type="entry name" value="HAMP"/>
    <property type="match status" value="1"/>
</dbReference>
<proteinExistence type="inferred from homology"/>
<evidence type="ECO:0000256" key="3">
    <source>
        <dbReference type="ARBA" id="ARBA00022989"/>
    </source>
</evidence>
<reference evidence="14" key="1">
    <citation type="journal article" date="2019" name="Int. J. Syst. Evol. Microbiol.">
        <title>The Global Catalogue of Microorganisms (GCM) 10K type strain sequencing project: providing services to taxonomists for standard genome sequencing and annotation.</title>
        <authorList>
            <consortium name="The Broad Institute Genomics Platform"/>
            <consortium name="The Broad Institute Genome Sequencing Center for Infectious Disease"/>
            <person name="Wu L."/>
            <person name="Ma J."/>
        </authorList>
    </citation>
    <scope>NUCLEOTIDE SEQUENCE [LARGE SCALE GENOMIC DNA]</scope>
    <source>
        <strain evidence="14">IBRC 10765</strain>
    </source>
</reference>
<evidence type="ECO:0000256" key="9">
    <source>
        <dbReference type="SAM" id="Phobius"/>
    </source>
</evidence>
<dbReference type="InterPro" id="IPR004089">
    <property type="entry name" value="MCPsignal_dom"/>
</dbReference>
<dbReference type="PROSITE" id="PS50111">
    <property type="entry name" value="CHEMOTAXIS_TRANSDUC_2"/>
    <property type="match status" value="1"/>
</dbReference>
<keyword evidence="2 9" id="KW-0812">Transmembrane</keyword>
<dbReference type="SMART" id="SM00283">
    <property type="entry name" value="MA"/>
    <property type="match status" value="1"/>
</dbReference>
<keyword evidence="14" id="KW-1185">Reference proteome</keyword>
<dbReference type="EMBL" id="JBHRYR010000003">
    <property type="protein sequence ID" value="MFC3853585.1"/>
    <property type="molecule type" value="Genomic_DNA"/>
</dbReference>
<accession>A0ABV7ZZL8</accession>
<evidence type="ECO:0000256" key="6">
    <source>
        <dbReference type="ARBA" id="ARBA00029447"/>
    </source>
</evidence>
<evidence type="ECO:0000256" key="5">
    <source>
        <dbReference type="ARBA" id="ARBA00023224"/>
    </source>
</evidence>
<evidence type="ECO:0000256" key="8">
    <source>
        <dbReference type="SAM" id="MobiDB-lite"/>
    </source>
</evidence>
<feature type="region of interest" description="Disordered" evidence="8">
    <location>
        <begin position="740"/>
        <end position="778"/>
    </location>
</feature>
<sequence>MSIQRKLLIVILALSLMAALAASVMISSTSIRAGQQLLSEQAELRLQLVGATQSQRLSDFLNTLQQQVAGYASNSQGRRAMAAFASSYRGYQLNAVVRQRPDVAAETAELVDYLNSGFAARLREYSPETDFDAAAYWTEIDRARLVLQYFYLTQGDADWISRADIIDPGDSSRYTLAHREFHPEAKAIVDFFGFADAYLLNTDGDVVYSVNKMPDFGINMAHPIVQGSGLEQVFNQALTLDASSAPAFVDFAPYTPGFGLPNAFMAVPIFDADTGDMLGVFAARIQVEQLESTLSNNGDRASLGLGETGDTYLVNQDGLLLSSKREFDEAPETALTQLQVNADLQQQILARNSMSGLVNLNSSGIEQAIAGNSGIALYNNPLGNQVIGSFEPLSFGGSQWALITELNATEALAAGTTLRNEVIGYAVGIVVLVLVLAFVAALWMARSFSRPVATLRGAILGIQANHDLTQRSPLKGNDEFGQISAAINRLLEDIQHSVKLTREAASTVSNACAGMTEGSEQTLKQLNLQNQRNQTAEDLLAGMVDSARTVTEQAKNTAQVTMNTRDDISSSTQTIQEVITEVHQMARGVSESANTINTLAKDFEQIRHVLDVISNIAEQTNLLALNAAIEAARAGDHGRGFAVVADEVRNLAQRSRGATDEIQTIIDGLLTNTERAQAMMSAEQERSETLESTAQASQQALQTIGGSLDAIVRASEDILQVSNEQSTMTGKLANVLEQSFDSSRHSQEQAEKNAAESERLRSTARELEQNATRWKVED</sequence>
<dbReference type="Pfam" id="PF00672">
    <property type="entry name" value="HAMP"/>
    <property type="match status" value="1"/>
</dbReference>
<dbReference type="Gene3D" id="1.10.287.950">
    <property type="entry name" value="Methyl-accepting chemotaxis protein"/>
    <property type="match status" value="1"/>
</dbReference>
<evidence type="ECO:0000256" key="10">
    <source>
        <dbReference type="SAM" id="SignalP"/>
    </source>
</evidence>
<dbReference type="PANTHER" id="PTHR32089">
    <property type="entry name" value="METHYL-ACCEPTING CHEMOTAXIS PROTEIN MCPB"/>
    <property type="match status" value="1"/>
</dbReference>
<keyword evidence="4 9" id="KW-0472">Membrane</keyword>
<dbReference type="Proteomes" id="UP001595617">
    <property type="component" value="Unassembled WGS sequence"/>
</dbReference>
<feature type="signal peptide" evidence="10">
    <location>
        <begin position="1"/>
        <end position="21"/>
    </location>
</feature>
<comment type="caution">
    <text evidence="13">The sequence shown here is derived from an EMBL/GenBank/DDBJ whole genome shotgun (WGS) entry which is preliminary data.</text>
</comment>
<comment type="subcellular location">
    <subcellularLocation>
        <location evidence="1">Membrane</location>
        <topology evidence="1">Multi-pass membrane protein</topology>
    </subcellularLocation>
</comment>
<dbReference type="RefSeq" id="WP_380696881.1">
    <property type="nucleotide sequence ID" value="NZ_JBHRYR010000003.1"/>
</dbReference>
<dbReference type="SUPFAM" id="SSF58104">
    <property type="entry name" value="Methyl-accepting chemotaxis protein (MCP) signaling domain"/>
    <property type="match status" value="1"/>
</dbReference>
<feature type="compositionally biased region" description="Basic and acidic residues" evidence="8">
    <location>
        <begin position="742"/>
        <end position="778"/>
    </location>
</feature>
<feature type="domain" description="Methyl-accepting transducer" evidence="11">
    <location>
        <begin position="504"/>
        <end position="740"/>
    </location>
</feature>
<evidence type="ECO:0000313" key="13">
    <source>
        <dbReference type="EMBL" id="MFC3853585.1"/>
    </source>
</evidence>
<keyword evidence="5 7" id="KW-0807">Transducer</keyword>